<sequence length="222" mass="25844">MLMKIDLGDSDHDESDETYGHENRGSAKGKSSISARCSSTNYNSLSNDANQKAKLDESELNIAFKKELFLSSECELDNYLNERIKRVELNKQTEMQCFISHIESPSEFYLQVSSEKIEIFLIYDLEEQLQNIYESNQFIDWKMPNLSSPNQLIGSEWACLYALDFRWYRVKVIEVLKTISSHLSNYDSCKLEVLYLDFGNRETVMIKDLRPLLPQFFDVPTN</sequence>
<dbReference type="AlphaFoldDB" id="A0A3S3NDL2"/>
<feature type="compositionally biased region" description="Basic and acidic residues" evidence="1">
    <location>
        <begin position="1"/>
        <end position="10"/>
    </location>
</feature>
<gene>
    <name evidence="3" type="ORF">B4U79_18653</name>
</gene>
<organism evidence="3 4">
    <name type="scientific">Dinothrombium tinctorium</name>
    <dbReference type="NCBI Taxonomy" id="1965070"/>
    <lineage>
        <taxon>Eukaryota</taxon>
        <taxon>Metazoa</taxon>
        <taxon>Ecdysozoa</taxon>
        <taxon>Arthropoda</taxon>
        <taxon>Chelicerata</taxon>
        <taxon>Arachnida</taxon>
        <taxon>Acari</taxon>
        <taxon>Acariformes</taxon>
        <taxon>Trombidiformes</taxon>
        <taxon>Prostigmata</taxon>
        <taxon>Anystina</taxon>
        <taxon>Parasitengona</taxon>
        <taxon>Trombidioidea</taxon>
        <taxon>Trombidiidae</taxon>
        <taxon>Dinothrombium</taxon>
    </lineage>
</organism>
<dbReference type="OrthoDB" id="6513490at2759"/>
<comment type="caution">
    <text evidence="3">The sequence shown here is derived from an EMBL/GenBank/DDBJ whole genome shotgun (WGS) entry which is preliminary data.</text>
</comment>
<accession>A0A3S3NDL2</accession>
<dbReference type="PROSITE" id="PS50304">
    <property type="entry name" value="TUDOR"/>
    <property type="match status" value="1"/>
</dbReference>
<dbReference type="Gene3D" id="2.30.30.140">
    <property type="match status" value="1"/>
</dbReference>
<feature type="domain" description="Tudor" evidence="2">
    <location>
        <begin position="150"/>
        <end position="219"/>
    </location>
</feature>
<dbReference type="InterPro" id="IPR002999">
    <property type="entry name" value="Tudor"/>
</dbReference>
<dbReference type="EMBL" id="NCKU01011007">
    <property type="protein sequence ID" value="RWS00589.1"/>
    <property type="molecule type" value="Genomic_DNA"/>
</dbReference>
<dbReference type="Pfam" id="PF00567">
    <property type="entry name" value="TUDOR"/>
    <property type="match status" value="1"/>
</dbReference>
<proteinExistence type="predicted"/>
<feature type="region of interest" description="Disordered" evidence="1">
    <location>
        <begin position="1"/>
        <end position="33"/>
    </location>
</feature>
<name>A0A3S3NDL2_9ACAR</name>
<evidence type="ECO:0000256" key="1">
    <source>
        <dbReference type="SAM" id="MobiDB-lite"/>
    </source>
</evidence>
<dbReference type="STRING" id="1965070.A0A3S3NDL2"/>
<dbReference type="SUPFAM" id="SSF63748">
    <property type="entry name" value="Tudor/PWWP/MBT"/>
    <property type="match status" value="1"/>
</dbReference>
<evidence type="ECO:0000313" key="3">
    <source>
        <dbReference type="EMBL" id="RWS00589.1"/>
    </source>
</evidence>
<evidence type="ECO:0000313" key="4">
    <source>
        <dbReference type="Proteomes" id="UP000285301"/>
    </source>
</evidence>
<reference evidence="3 4" key="1">
    <citation type="journal article" date="2018" name="Gigascience">
        <title>Genomes of trombidid mites reveal novel predicted allergens and laterally-transferred genes associated with secondary metabolism.</title>
        <authorList>
            <person name="Dong X."/>
            <person name="Chaisiri K."/>
            <person name="Xia D."/>
            <person name="Armstrong S.D."/>
            <person name="Fang Y."/>
            <person name="Donnelly M.J."/>
            <person name="Kadowaki T."/>
            <person name="McGarry J.W."/>
            <person name="Darby A.C."/>
            <person name="Makepeace B.L."/>
        </authorList>
    </citation>
    <scope>NUCLEOTIDE SEQUENCE [LARGE SCALE GENOMIC DNA]</scope>
    <source>
        <strain evidence="3">UoL-WK</strain>
    </source>
</reference>
<dbReference type="PANTHER" id="PTHR22948:SF76">
    <property type="entry name" value="FI20010P1-RELATED"/>
    <property type="match status" value="1"/>
</dbReference>
<dbReference type="PANTHER" id="PTHR22948">
    <property type="entry name" value="TUDOR DOMAIN CONTAINING PROTEIN"/>
    <property type="match status" value="1"/>
</dbReference>
<keyword evidence="4" id="KW-1185">Reference proteome</keyword>
<evidence type="ECO:0000259" key="2">
    <source>
        <dbReference type="PROSITE" id="PS50304"/>
    </source>
</evidence>
<dbReference type="Proteomes" id="UP000285301">
    <property type="component" value="Unassembled WGS sequence"/>
</dbReference>
<protein>
    <submittedName>
        <fullName evidence="3">RING finger protein 17-like protein</fullName>
    </submittedName>
</protein>
<dbReference type="InterPro" id="IPR050621">
    <property type="entry name" value="Tudor_domain_containing"/>
</dbReference>